<dbReference type="HOGENOM" id="CLU_013016_1_1_3"/>
<keyword evidence="10" id="KW-1185">Reference proteome</keyword>
<evidence type="ECO:0000313" key="10">
    <source>
        <dbReference type="Proteomes" id="UP000001191"/>
    </source>
</evidence>
<dbReference type="Pfam" id="PF01032">
    <property type="entry name" value="FecCD"/>
    <property type="match status" value="1"/>
</dbReference>
<evidence type="ECO:0000256" key="5">
    <source>
        <dbReference type="ARBA" id="ARBA00022692"/>
    </source>
</evidence>
<evidence type="ECO:0000256" key="2">
    <source>
        <dbReference type="ARBA" id="ARBA00007935"/>
    </source>
</evidence>
<dbReference type="Gene3D" id="1.10.3470.10">
    <property type="entry name" value="ABC transporter involved in vitamin B12 uptake, BtuC"/>
    <property type="match status" value="1"/>
</dbReference>
<evidence type="ECO:0000256" key="3">
    <source>
        <dbReference type="ARBA" id="ARBA00022448"/>
    </source>
</evidence>
<feature type="transmembrane region" description="Helical" evidence="8">
    <location>
        <begin position="86"/>
        <end position="103"/>
    </location>
</feature>
<feature type="transmembrane region" description="Helical" evidence="8">
    <location>
        <begin position="142"/>
        <end position="158"/>
    </location>
</feature>
<dbReference type="GO" id="GO:0022857">
    <property type="term" value="F:transmembrane transporter activity"/>
    <property type="evidence" value="ECO:0007669"/>
    <property type="project" value="InterPro"/>
</dbReference>
<feature type="transmembrane region" description="Helical" evidence="8">
    <location>
        <begin position="115"/>
        <end position="136"/>
    </location>
</feature>
<dbReference type="eggNOG" id="COG0609">
    <property type="taxonomic scope" value="Bacteria"/>
</dbReference>
<keyword evidence="4" id="KW-1003">Cell membrane</keyword>
<accession>B2J0U2</accession>
<keyword evidence="5 8" id="KW-0812">Transmembrane</keyword>
<dbReference type="GO" id="GO:0033214">
    <property type="term" value="P:siderophore-iron import into cell"/>
    <property type="evidence" value="ECO:0007669"/>
    <property type="project" value="TreeGrafter"/>
</dbReference>
<dbReference type="GO" id="GO:0005886">
    <property type="term" value="C:plasma membrane"/>
    <property type="evidence" value="ECO:0007669"/>
    <property type="project" value="UniProtKB-SubCell"/>
</dbReference>
<dbReference type="Proteomes" id="UP000001191">
    <property type="component" value="Chromosome"/>
</dbReference>
<feature type="transmembrane region" description="Helical" evidence="8">
    <location>
        <begin position="261"/>
        <end position="286"/>
    </location>
</feature>
<feature type="transmembrane region" description="Helical" evidence="8">
    <location>
        <begin position="328"/>
        <end position="346"/>
    </location>
</feature>
<evidence type="ECO:0000256" key="6">
    <source>
        <dbReference type="ARBA" id="ARBA00022989"/>
    </source>
</evidence>
<dbReference type="CDD" id="cd06550">
    <property type="entry name" value="TM_ABC_iron-siderophores_like"/>
    <property type="match status" value="1"/>
</dbReference>
<comment type="subcellular location">
    <subcellularLocation>
        <location evidence="1">Cell membrane</location>
        <topology evidence="1">Multi-pass membrane protein</topology>
    </subcellularLocation>
</comment>
<dbReference type="SUPFAM" id="SSF81345">
    <property type="entry name" value="ABC transporter involved in vitamin B12 uptake, BtuC"/>
    <property type="match status" value="1"/>
</dbReference>
<dbReference type="FunFam" id="1.10.3470.10:FF:000001">
    <property type="entry name" value="Vitamin B12 ABC transporter permease BtuC"/>
    <property type="match status" value="1"/>
</dbReference>
<reference evidence="10" key="1">
    <citation type="submission" date="2008-04" db="EMBL/GenBank/DDBJ databases">
        <title>Complete sequence of chromosome of Nostoc punctiforme ATCC 29133.</title>
        <authorList>
            <consortium name="US DOE Joint Genome Institute"/>
            <person name="Copeland A."/>
            <person name="Lucas S."/>
            <person name="Lapidus A."/>
            <person name="Glavina del Rio T."/>
            <person name="Dalin E."/>
            <person name="Tice H."/>
            <person name="Pitluck S."/>
            <person name="Chain P."/>
            <person name="Malfatti S."/>
            <person name="Shin M."/>
            <person name="Vergez L."/>
            <person name="Schmutz J."/>
            <person name="Larimer F."/>
            <person name="Land M."/>
            <person name="Hauser L."/>
            <person name="Kyrpides N."/>
            <person name="Kim E."/>
            <person name="Meeks J.C."/>
            <person name="Elhai J."/>
            <person name="Campbell E.L."/>
            <person name="Thiel T."/>
            <person name="Longmire J."/>
            <person name="Potts M."/>
            <person name="Atlas R."/>
        </authorList>
    </citation>
    <scope>NUCLEOTIDE SEQUENCE [LARGE SCALE GENOMIC DNA]</scope>
    <source>
        <strain evidence="10">ATCC 29133 / PCC 73102</strain>
    </source>
</reference>
<protein>
    <submittedName>
        <fullName evidence="9">Transport system permease protein</fullName>
    </submittedName>
</protein>
<dbReference type="PANTHER" id="PTHR30472:SF25">
    <property type="entry name" value="ABC TRANSPORTER PERMEASE PROTEIN MJ0876-RELATED"/>
    <property type="match status" value="1"/>
</dbReference>
<keyword evidence="7 8" id="KW-0472">Membrane</keyword>
<keyword evidence="3" id="KW-0813">Transport</keyword>
<dbReference type="InterPro" id="IPR037294">
    <property type="entry name" value="ABC_BtuC-like"/>
</dbReference>
<organism evidence="9 10">
    <name type="scientific">Nostoc punctiforme (strain ATCC 29133 / PCC 73102)</name>
    <dbReference type="NCBI Taxonomy" id="63737"/>
    <lineage>
        <taxon>Bacteria</taxon>
        <taxon>Bacillati</taxon>
        <taxon>Cyanobacteriota</taxon>
        <taxon>Cyanophyceae</taxon>
        <taxon>Nostocales</taxon>
        <taxon>Nostocaceae</taxon>
        <taxon>Nostoc</taxon>
    </lineage>
</organism>
<feature type="transmembrane region" description="Helical" evidence="8">
    <location>
        <begin position="220"/>
        <end position="241"/>
    </location>
</feature>
<dbReference type="RefSeq" id="WP_012408327.1">
    <property type="nucleotide sequence ID" value="NC_010628.1"/>
</dbReference>
<feature type="transmembrane region" description="Helical" evidence="8">
    <location>
        <begin position="170"/>
        <end position="191"/>
    </location>
</feature>
<gene>
    <name evidence="9" type="ordered locus">Npun_F1625</name>
</gene>
<feature type="transmembrane region" description="Helical" evidence="8">
    <location>
        <begin position="31"/>
        <end position="50"/>
    </location>
</feature>
<comment type="similarity">
    <text evidence="2">Belongs to the binding-protein-dependent transport system permease family. FecCD subfamily.</text>
</comment>
<evidence type="ECO:0000256" key="4">
    <source>
        <dbReference type="ARBA" id="ARBA00022475"/>
    </source>
</evidence>
<sequence>MHLCLRRIIFKKNAYLNLTKPFKTIFTEHRVLWAVLLLSAALVITLALSLSQGAVPLSMSEFWQAILHKGDPVKQTILWDLRLPRITAALIVGAALGMSGALLQGMLRNSLADPFILGISAGAGLIVIVMIVWQIFPIAIPLAAWMGAILTSAIVILLGRAGSGISVERLILGGVAVSSLFGAVQSTLLLLAEDGQIQIALSWLVGSLNGRGWQEISTAGPYIIVALIGGCLLARSVNVLALGDDLAVGLGVSLTRSRLLIGGVATLLAAGAVSISGLIGFVGLVVPHGVRLIVGTDHRFVLPLSALAGAWLLTFADLLSRLGAVELPVGSVTALLGSPLFIWLLYRRSAGFNKF</sequence>
<dbReference type="AlphaFoldDB" id="B2J0U2"/>
<dbReference type="EnsemblBacteria" id="ACC80309">
    <property type="protein sequence ID" value="ACC80309"/>
    <property type="gene ID" value="Npun_F1625"/>
</dbReference>
<proteinExistence type="inferred from homology"/>
<dbReference type="PhylomeDB" id="B2J0U2"/>
<dbReference type="PANTHER" id="PTHR30472">
    <property type="entry name" value="FERRIC ENTEROBACTIN TRANSPORT SYSTEM PERMEASE PROTEIN"/>
    <property type="match status" value="1"/>
</dbReference>
<evidence type="ECO:0000256" key="8">
    <source>
        <dbReference type="SAM" id="Phobius"/>
    </source>
</evidence>
<keyword evidence="6 8" id="KW-1133">Transmembrane helix</keyword>
<evidence type="ECO:0000313" key="9">
    <source>
        <dbReference type="EMBL" id="ACC80309.1"/>
    </source>
</evidence>
<name>B2J0U2_NOSP7</name>
<evidence type="ECO:0000256" key="1">
    <source>
        <dbReference type="ARBA" id="ARBA00004651"/>
    </source>
</evidence>
<dbReference type="STRING" id="63737.Npun_F1625"/>
<dbReference type="EMBL" id="CP001037">
    <property type="protein sequence ID" value="ACC80309.1"/>
    <property type="molecule type" value="Genomic_DNA"/>
</dbReference>
<evidence type="ECO:0000256" key="7">
    <source>
        <dbReference type="ARBA" id="ARBA00023136"/>
    </source>
</evidence>
<dbReference type="KEGG" id="npu:Npun_F1625"/>
<reference evidence="9 10" key="2">
    <citation type="journal article" date="2013" name="Plant Physiol.">
        <title>A Nostoc punctiforme Sugar Transporter Necessary to Establish a Cyanobacterium-Plant Symbiosis.</title>
        <authorList>
            <person name="Ekman M."/>
            <person name="Picossi S."/>
            <person name="Campbell E.L."/>
            <person name="Meeks J.C."/>
            <person name="Flores E."/>
        </authorList>
    </citation>
    <scope>NUCLEOTIDE SEQUENCE [LARGE SCALE GENOMIC DNA]</scope>
    <source>
        <strain evidence="10">ATCC 29133 / PCC 73102</strain>
    </source>
</reference>
<dbReference type="InterPro" id="IPR000522">
    <property type="entry name" value="ABC_transptr_permease_BtuC"/>
</dbReference>